<evidence type="ECO:0000313" key="1">
    <source>
        <dbReference type="EMBL" id="CAG8537715.1"/>
    </source>
</evidence>
<gene>
    <name evidence="1" type="ORF">PBRASI_LOCUS4430</name>
</gene>
<sequence length="48" mass="5423">MEQASQTIRITSYYGSGTKSDALSKVLVYKKKLGEPKSRYKKNNIKLA</sequence>
<accession>A0A9N9APK2</accession>
<dbReference type="Proteomes" id="UP000789739">
    <property type="component" value="Unassembled WGS sequence"/>
</dbReference>
<name>A0A9N9APK2_9GLOM</name>
<proteinExistence type="predicted"/>
<reference evidence="1" key="1">
    <citation type="submission" date="2021-06" db="EMBL/GenBank/DDBJ databases">
        <authorList>
            <person name="Kallberg Y."/>
            <person name="Tangrot J."/>
            <person name="Rosling A."/>
        </authorList>
    </citation>
    <scope>NUCLEOTIDE SEQUENCE</scope>
    <source>
        <strain evidence="1">BR232B</strain>
    </source>
</reference>
<protein>
    <submittedName>
        <fullName evidence="1">5123_t:CDS:1</fullName>
    </submittedName>
</protein>
<comment type="caution">
    <text evidence="1">The sequence shown here is derived from an EMBL/GenBank/DDBJ whole genome shotgun (WGS) entry which is preliminary data.</text>
</comment>
<dbReference type="AlphaFoldDB" id="A0A9N9APK2"/>
<dbReference type="EMBL" id="CAJVPI010000457">
    <property type="protein sequence ID" value="CAG8537715.1"/>
    <property type="molecule type" value="Genomic_DNA"/>
</dbReference>
<organism evidence="1 2">
    <name type="scientific">Paraglomus brasilianum</name>
    <dbReference type="NCBI Taxonomy" id="144538"/>
    <lineage>
        <taxon>Eukaryota</taxon>
        <taxon>Fungi</taxon>
        <taxon>Fungi incertae sedis</taxon>
        <taxon>Mucoromycota</taxon>
        <taxon>Glomeromycotina</taxon>
        <taxon>Glomeromycetes</taxon>
        <taxon>Paraglomerales</taxon>
        <taxon>Paraglomeraceae</taxon>
        <taxon>Paraglomus</taxon>
    </lineage>
</organism>
<keyword evidence="2" id="KW-1185">Reference proteome</keyword>
<evidence type="ECO:0000313" key="2">
    <source>
        <dbReference type="Proteomes" id="UP000789739"/>
    </source>
</evidence>